<organism evidence="3 4">
    <name type="scientific">Shimia sagamensis</name>
    <dbReference type="NCBI Taxonomy" id="1566352"/>
    <lineage>
        <taxon>Bacteria</taxon>
        <taxon>Pseudomonadati</taxon>
        <taxon>Pseudomonadota</taxon>
        <taxon>Alphaproteobacteria</taxon>
        <taxon>Rhodobacterales</taxon>
        <taxon>Roseobacteraceae</taxon>
    </lineage>
</organism>
<reference evidence="3 4" key="1">
    <citation type="submission" date="2017-05" db="EMBL/GenBank/DDBJ databases">
        <authorList>
            <person name="Varghese N."/>
            <person name="Submissions S."/>
        </authorList>
    </citation>
    <scope>NUCLEOTIDE SEQUENCE [LARGE SCALE GENOMIC DNA]</scope>
    <source>
        <strain evidence="3 4">DSM 29734</strain>
    </source>
</reference>
<sequence>MAHVLLMTTRSLLPSLAFAALMAPAFVPAVAFAQSFDQVVQAEVLPGWRTADGTHMAAVKVTMNPGWKTYWRAPGDAGIPPQITWNGSRNMESVALEWPTPEVFNQNGMRSIGYTDALVLPIKISPKDASKPVRLKATLDIGVCRDICVPQRLKVKAELPASGARDAEIAAALVDQPLTAREAGVGKVTCKLSPTSDGVALEATIHMPSAGGTEVAVVETADSYIWVAEGKTKRSGNTLVTKTEMMHVDASSFMVNRSDLRFTVLGANHAVDIVGCSG</sequence>
<evidence type="ECO:0000259" key="2">
    <source>
        <dbReference type="Pfam" id="PF11412"/>
    </source>
</evidence>
<protein>
    <submittedName>
        <fullName evidence="3">Disulphide bond corrector protein DsbC</fullName>
    </submittedName>
</protein>
<gene>
    <name evidence="3" type="ORF">SAMN06265373_106254</name>
</gene>
<proteinExistence type="predicted"/>
<dbReference type="Pfam" id="PF11412">
    <property type="entry name" value="DsbD_N"/>
    <property type="match status" value="1"/>
</dbReference>
<dbReference type="Proteomes" id="UP001157961">
    <property type="component" value="Unassembled WGS sequence"/>
</dbReference>
<name>A0ABY1PCB0_9RHOB</name>
<feature type="chain" id="PRO_5047507654" evidence="1">
    <location>
        <begin position="20"/>
        <end position="278"/>
    </location>
</feature>
<evidence type="ECO:0000313" key="3">
    <source>
        <dbReference type="EMBL" id="SMP29605.1"/>
    </source>
</evidence>
<comment type="caution">
    <text evidence="3">The sequence shown here is derived from an EMBL/GenBank/DDBJ whole genome shotgun (WGS) entry which is preliminary data.</text>
</comment>
<dbReference type="InterPro" id="IPR028250">
    <property type="entry name" value="DsbDN"/>
</dbReference>
<keyword evidence="4" id="KW-1185">Reference proteome</keyword>
<evidence type="ECO:0000256" key="1">
    <source>
        <dbReference type="SAM" id="SignalP"/>
    </source>
</evidence>
<accession>A0ABY1PCB0</accession>
<evidence type="ECO:0000313" key="4">
    <source>
        <dbReference type="Proteomes" id="UP001157961"/>
    </source>
</evidence>
<dbReference type="EMBL" id="FXTY01000006">
    <property type="protein sequence ID" value="SMP29605.1"/>
    <property type="molecule type" value="Genomic_DNA"/>
</dbReference>
<feature type="domain" description="Thiol:disulfide interchange protein DsbD N-terminal" evidence="2">
    <location>
        <begin position="43"/>
        <end position="155"/>
    </location>
</feature>
<keyword evidence="1" id="KW-0732">Signal</keyword>
<feature type="signal peptide" evidence="1">
    <location>
        <begin position="1"/>
        <end position="19"/>
    </location>
</feature>